<name>A0A1N6NJT4_9SPIO</name>
<dbReference type="OrthoDB" id="9880917at2"/>
<organism evidence="1 2">
    <name type="scientific">Alkalispirochaeta americana</name>
    <dbReference type="NCBI Taxonomy" id="159291"/>
    <lineage>
        <taxon>Bacteria</taxon>
        <taxon>Pseudomonadati</taxon>
        <taxon>Spirochaetota</taxon>
        <taxon>Spirochaetia</taxon>
        <taxon>Spirochaetales</taxon>
        <taxon>Spirochaetaceae</taxon>
        <taxon>Alkalispirochaeta</taxon>
    </lineage>
</organism>
<dbReference type="EMBL" id="FTMS01000001">
    <property type="protein sequence ID" value="SIP92272.1"/>
    <property type="molecule type" value="Genomic_DNA"/>
</dbReference>
<evidence type="ECO:0000313" key="2">
    <source>
        <dbReference type="Proteomes" id="UP000186400"/>
    </source>
</evidence>
<proteinExistence type="predicted"/>
<dbReference type="AlphaFoldDB" id="A0A1N6NJT4"/>
<dbReference type="RefSeq" id="WP_076487502.1">
    <property type="nucleotide sequence ID" value="NZ_FTMS01000001.1"/>
</dbReference>
<gene>
    <name evidence="1" type="ORF">SAMN05920897_101289</name>
</gene>
<keyword evidence="2" id="KW-1185">Reference proteome</keyword>
<dbReference type="Proteomes" id="UP000186400">
    <property type="component" value="Unassembled WGS sequence"/>
</dbReference>
<sequence>MFTAALVVLAGGASRADAQSVDPAFMADLREALQTNTYLLSTGVRATLPSRLGRDLIERSEGTRIGLIGGISANVYEQDQTDDVQHEEDEAATSFFEFQFYEIPLGKHVEVTGLVGYFGEPDHMEEDFDNWNLFRPVKDRIPPPTGIKLKLGDDEVEYYPLGSGRVVLEATFFNHLQLGFGYTQYAYKIVSRPDGGTESDEFLDLSIMHVSANLRNLGALVGLSEEGGGSLGLFNKVSFSEDQGYLGSVHFVPTGLMMLPAVEIAVFPELDDLFIGTLFLETPPTYLGSLSLKPSFANKSTWFAEVDVFYNFYNPLLWFYREFLAEEGEELPPPDTARERQRFLRGEPGHIISVGVGLTYTNLYPYGIRGETDYDGHISPYFSMNGAFRWAEGLYGYGEISLRQDTLDSVPNMLGLDQGKEGVVSMNFGIGLHLQ</sequence>
<accession>A0A1N6NJT4</accession>
<evidence type="ECO:0000313" key="1">
    <source>
        <dbReference type="EMBL" id="SIP92272.1"/>
    </source>
</evidence>
<reference evidence="1 2" key="1">
    <citation type="submission" date="2017-01" db="EMBL/GenBank/DDBJ databases">
        <authorList>
            <person name="Mah S.A."/>
            <person name="Swanson W.J."/>
            <person name="Moy G.W."/>
            <person name="Vacquier V.D."/>
        </authorList>
    </citation>
    <scope>NUCLEOTIDE SEQUENCE [LARGE SCALE GENOMIC DNA]</scope>
    <source>
        <strain evidence="1 2">ASpG1</strain>
    </source>
</reference>
<protein>
    <submittedName>
        <fullName evidence="1">Uncharacterized protein</fullName>
    </submittedName>
</protein>